<organism evidence="1 2">
    <name type="scientific">Rhododendron molle</name>
    <name type="common">Chinese azalea</name>
    <name type="synonym">Azalea mollis</name>
    <dbReference type="NCBI Taxonomy" id="49168"/>
    <lineage>
        <taxon>Eukaryota</taxon>
        <taxon>Viridiplantae</taxon>
        <taxon>Streptophyta</taxon>
        <taxon>Embryophyta</taxon>
        <taxon>Tracheophyta</taxon>
        <taxon>Spermatophyta</taxon>
        <taxon>Magnoliopsida</taxon>
        <taxon>eudicotyledons</taxon>
        <taxon>Gunneridae</taxon>
        <taxon>Pentapetalae</taxon>
        <taxon>asterids</taxon>
        <taxon>Ericales</taxon>
        <taxon>Ericaceae</taxon>
        <taxon>Ericoideae</taxon>
        <taxon>Rhodoreae</taxon>
        <taxon>Rhododendron</taxon>
    </lineage>
</organism>
<dbReference type="Proteomes" id="UP001062846">
    <property type="component" value="Chromosome 13"/>
</dbReference>
<proteinExistence type="predicted"/>
<accession>A0ACC0L9J4</accession>
<protein>
    <submittedName>
        <fullName evidence="1">Uncharacterized protein</fullName>
    </submittedName>
</protein>
<sequence length="74" mass="8273">MGTDRADTSLSPSHRSLPSPPRLEVPIRLAQVWTSFCNGFFCKVGNVRICIEETHWNASHFGRCRDGEIGTTLI</sequence>
<keyword evidence="2" id="KW-1185">Reference proteome</keyword>
<gene>
    <name evidence="1" type="ORF">RHMOL_Rhmol13G0225400</name>
</gene>
<evidence type="ECO:0000313" key="2">
    <source>
        <dbReference type="Proteomes" id="UP001062846"/>
    </source>
</evidence>
<dbReference type="EMBL" id="CM046400">
    <property type="protein sequence ID" value="KAI8525374.1"/>
    <property type="molecule type" value="Genomic_DNA"/>
</dbReference>
<comment type="caution">
    <text evidence="1">The sequence shown here is derived from an EMBL/GenBank/DDBJ whole genome shotgun (WGS) entry which is preliminary data.</text>
</comment>
<name>A0ACC0L9J4_RHOML</name>
<evidence type="ECO:0000313" key="1">
    <source>
        <dbReference type="EMBL" id="KAI8525374.1"/>
    </source>
</evidence>
<reference evidence="1" key="1">
    <citation type="submission" date="2022-02" db="EMBL/GenBank/DDBJ databases">
        <title>Plant Genome Project.</title>
        <authorList>
            <person name="Zhang R.-G."/>
        </authorList>
    </citation>
    <scope>NUCLEOTIDE SEQUENCE</scope>
    <source>
        <strain evidence="1">AT1</strain>
    </source>
</reference>